<dbReference type="Gene3D" id="1.10.10.10">
    <property type="entry name" value="Winged helix-like DNA-binding domain superfamily/Winged helix DNA-binding domain"/>
    <property type="match status" value="1"/>
</dbReference>
<dbReference type="EMBL" id="SPSF01000042">
    <property type="protein sequence ID" value="MPQ63817.1"/>
    <property type="molecule type" value="Genomic_DNA"/>
</dbReference>
<dbReference type="Proteomes" id="UP000342249">
    <property type="component" value="Unassembled WGS sequence"/>
</dbReference>
<dbReference type="AlphaFoldDB" id="A0A5N7IS60"/>
<dbReference type="InterPro" id="IPR016943">
    <property type="entry name" value="UCP030050_HTH"/>
</dbReference>
<dbReference type="SMART" id="SM00418">
    <property type="entry name" value="HTH_ARSR"/>
    <property type="match status" value="1"/>
</dbReference>
<dbReference type="InterPro" id="IPR036388">
    <property type="entry name" value="WH-like_DNA-bd_sf"/>
</dbReference>
<evidence type="ECO:0000313" key="3">
    <source>
        <dbReference type="Proteomes" id="UP000342249"/>
    </source>
</evidence>
<accession>A0A5N7IS60</accession>
<dbReference type="SUPFAM" id="SSF46785">
    <property type="entry name" value="Winged helix' DNA-binding domain"/>
    <property type="match status" value="1"/>
</dbReference>
<dbReference type="Pfam" id="PF01022">
    <property type="entry name" value="HTH_5"/>
    <property type="match status" value="1"/>
</dbReference>
<dbReference type="GO" id="GO:0003700">
    <property type="term" value="F:DNA-binding transcription factor activity"/>
    <property type="evidence" value="ECO:0007669"/>
    <property type="project" value="InterPro"/>
</dbReference>
<dbReference type="PROSITE" id="PS50987">
    <property type="entry name" value="HTH_ARSR_2"/>
    <property type="match status" value="1"/>
</dbReference>
<dbReference type="PIRSF" id="PIRSF030050">
    <property type="entry name" value="UCP030050_HTH"/>
    <property type="match status" value="1"/>
</dbReference>
<dbReference type="CDD" id="cd00090">
    <property type="entry name" value="HTH_ARSR"/>
    <property type="match status" value="1"/>
</dbReference>
<protein>
    <submittedName>
        <fullName evidence="2">ArsR family transcriptional regulator</fullName>
    </submittedName>
</protein>
<reference evidence="2 3" key="1">
    <citation type="journal article" date="2019" name="Lett. Appl. Microbiol.">
        <title>A case of 'blown pack' spoilage of vacuum-packaged pork likely associated with Clostridium estertheticum in Canada.</title>
        <authorList>
            <person name="Zhang P."/>
            <person name="Ward P."/>
            <person name="McMullen L.M."/>
            <person name="Yang X."/>
        </authorList>
    </citation>
    <scope>NUCLEOTIDE SEQUENCE [LARGE SCALE GENOMIC DNA]</scope>
    <source>
        <strain evidence="2 3">MA19</strain>
    </source>
</reference>
<dbReference type="InterPro" id="IPR036390">
    <property type="entry name" value="WH_DNA-bd_sf"/>
</dbReference>
<evidence type="ECO:0000259" key="1">
    <source>
        <dbReference type="PROSITE" id="PS50987"/>
    </source>
</evidence>
<proteinExistence type="predicted"/>
<feature type="domain" description="HTH arsR-type" evidence="1">
    <location>
        <begin position="1"/>
        <end position="95"/>
    </location>
</feature>
<evidence type="ECO:0000313" key="2">
    <source>
        <dbReference type="EMBL" id="MPQ63817.1"/>
    </source>
</evidence>
<gene>
    <name evidence="2" type="ORF">E4V82_17105</name>
</gene>
<dbReference type="RefSeq" id="WP_152753230.1">
    <property type="nucleotide sequence ID" value="NZ_SPSE01000043.1"/>
</dbReference>
<dbReference type="InterPro" id="IPR011991">
    <property type="entry name" value="ArsR-like_HTH"/>
</dbReference>
<dbReference type="InterPro" id="IPR001845">
    <property type="entry name" value="HTH_ArsR_DNA-bd_dom"/>
</dbReference>
<name>A0A5N7IS60_9CLOT</name>
<organism evidence="2 3">
    <name type="scientific">Clostridium estertheticum</name>
    <dbReference type="NCBI Taxonomy" id="238834"/>
    <lineage>
        <taxon>Bacteria</taxon>
        <taxon>Bacillati</taxon>
        <taxon>Bacillota</taxon>
        <taxon>Clostridia</taxon>
        <taxon>Eubacteriales</taxon>
        <taxon>Clostridiaceae</taxon>
        <taxon>Clostridium</taxon>
    </lineage>
</organism>
<comment type="caution">
    <text evidence="2">The sequence shown here is derived from an EMBL/GenBank/DDBJ whole genome shotgun (WGS) entry which is preliminary data.</text>
</comment>
<sequence>MKIDISEKWLPVYEALDSSVRIKIINLLSELPLNIKEIASKLELSSAIITMHINKLEKAGIVKGERTRSKGGVQKICSLILDGIIIDFPRKNQKRVEHHEYIVPIGQYTDFEITPTCGLATTEKIIGYFDDTRSFLDSQRVAAKILWFTQGFVEYKLPNYLLTTQNPSELEISMEIGSEAPGANKNWPSDISFVMNGIKIGEWTSPGDFADVKGKYTPNWWNSDINQYGMLKIIKINDKGSFIDGEKISDVKLSDINIRSKQWKLRLEVAADAKHIGGLTVFGSGFGNYDQDLIFRLYYT</sequence>